<organism evidence="2 3">
    <name type="scientific">Anaeromyces robustus</name>
    <dbReference type="NCBI Taxonomy" id="1754192"/>
    <lineage>
        <taxon>Eukaryota</taxon>
        <taxon>Fungi</taxon>
        <taxon>Fungi incertae sedis</taxon>
        <taxon>Chytridiomycota</taxon>
        <taxon>Chytridiomycota incertae sedis</taxon>
        <taxon>Neocallimastigomycetes</taxon>
        <taxon>Neocallimastigales</taxon>
        <taxon>Neocallimastigaceae</taxon>
        <taxon>Anaeromyces</taxon>
    </lineage>
</organism>
<dbReference type="PANTHER" id="PTHR20916:SF18">
    <property type="entry name" value="IPT_TIG DOMAIN-CONTAINING PROTEIN"/>
    <property type="match status" value="1"/>
</dbReference>
<sequence length="646" mass="74788">MKIANIKQMDQTKTKGESLLPPATVNNSTTPTSKGESLFKFDNMLDDLNDECFNSKKKQQLLLGIYSLDTIIHYMDEFKIGKCLEMQGIKEYYFELDTSDWYIHKFYLWMGQKDVTPKDESHLLAEMWFRRVQNIHQVRGIADVAYSDHRAATKRREHASITQNTTRNTEDNIPEIYHSHDNYLLINAAPLLKSTFLKLEHIDFIVVEWTRMQNPTVSPYNYHTNIKHEKILMNIPPSSLTSNNKESNALDINTTNNNNTNKTTDSIDNNTNTNNNTDNTTNNNNTNTNTNNTTTTTTNNNNNNNLTKVEEAKTCVDPFLLLPGQNYPSLGIGRIIDKVLFKISMDDKKDGILNVPLYFHNAVFYQKENYHFVNPIFEGIYETMYRDLLPWIKEKGLGYVAHGLLRGLVKAWVTFEYVEIISKDDEEEELSIVEGHTGNEDIIMDKDNKIGNEEEGNEEGINSNNNYNNNNNEEEEEEEENEFSDEQNRPVRVEFENGIPIPVRHRSRSRSPTSQRTASSPESDLTKSFEDNDDIRSFKSDFDSGDEDNIHAKSKSKKIVYQLPKKNNRPYATVRWKGLDMMYPISQTMKNFYNSKNYKKLKQEYCGSGVFWIDSETNSLLTEKDWQMAVYANDVDTRPTSQLKFK</sequence>
<feature type="region of interest" description="Disordered" evidence="1">
    <location>
        <begin position="244"/>
        <end position="304"/>
    </location>
</feature>
<proteinExistence type="predicted"/>
<dbReference type="PANTHER" id="PTHR20916">
    <property type="entry name" value="CYSTEINE AND GLYCINE-RICH PROTEIN 2 BINDING PROTEIN"/>
    <property type="match status" value="1"/>
</dbReference>
<feature type="compositionally biased region" description="Basic and acidic residues" evidence="1">
    <location>
        <begin position="524"/>
        <end position="542"/>
    </location>
</feature>
<feature type="compositionally biased region" description="Low complexity" evidence="1">
    <location>
        <begin position="510"/>
        <end position="521"/>
    </location>
</feature>
<feature type="compositionally biased region" description="Basic and acidic residues" evidence="1">
    <location>
        <begin position="486"/>
        <end position="495"/>
    </location>
</feature>
<feature type="compositionally biased region" description="Low complexity" evidence="1">
    <location>
        <begin position="253"/>
        <end position="304"/>
    </location>
</feature>
<feature type="compositionally biased region" description="Basic and acidic residues" evidence="1">
    <location>
        <begin position="437"/>
        <end position="452"/>
    </location>
</feature>
<dbReference type="EMBL" id="MCFG01000437">
    <property type="protein sequence ID" value="ORX67344.1"/>
    <property type="molecule type" value="Genomic_DNA"/>
</dbReference>
<feature type="compositionally biased region" description="Low complexity" evidence="1">
    <location>
        <begin position="459"/>
        <end position="471"/>
    </location>
</feature>
<dbReference type="AlphaFoldDB" id="A0A1Y1W2G2"/>
<protein>
    <submittedName>
        <fullName evidence="2">Uncharacterized protein</fullName>
    </submittedName>
</protein>
<evidence type="ECO:0000313" key="3">
    <source>
        <dbReference type="Proteomes" id="UP000193944"/>
    </source>
</evidence>
<feature type="region of interest" description="Disordered" evidence="1">
    <location>
        <begin position="434"/>
        <end position="550"/>
    </location>
</feature>
<gene>
    <name evidence="2" type="ORF">BCR32DRAFT_297558</name>
</gene>
<feature type="compositionally biased region" description="Polar residues" evidence="1">
    <location>
        <begin position="24"/>
        <end position="33"/>
    </location>
</feature>
<evidence type="ECO:0000313" key="2">
    <source>
        <dbReference type="EMBL" id="ORX67344.1"/>
    </source>
</evidence>
<keyword evidence="3" id="KW-1185">Reference proteome</keyword>
<feature type="region of interest" description="Disordered" evidence="1">
    <location>
        <begin position="9"/>
        <end position="33"/>
    </location>
</feature>
<evidence type="ECO:0000256" key="1">
    <source>
        <dbReference type="SAM" id="MobiDB-lite"/>
    </source>
</evidence>
<name>A0A1Y1W2G2_9FUNG</name>
<dbReference type="OrthoDB" id="31616at2759"/>
<reference evidence="2 3" key="2">
    <citation type="submission" date="2016-08" db="EMBL/GenBank/DDBJ databases">
        <title>Pervasive Adenine N6-methylation of Active Genes in Fungi.</title>
        <authorList>
            <consortium name="DOE Joint Genome Institute"/>
            <person name="Mondo S.J."/>
            <person name="Dannebaum R.O."/>
            <person name="Kuo R.C."/>
            <person name="Labutti K."/>
            <person name="Haridas S."/>
            <person name="Kuo A."/>
            <person name="Salamov A."/>
            <person name="Ahrendt S.R."/>
            <person name="Lipzen A."/>
            <person name="Sullivan W."/>
            <person name="Andreopoulos W.B."/>
            <person name="Clum A."/>
            <person name="Lindquist E."/>
            <person name="Daum C."/>
            <person name="Ramamoorthy G.K."/>
            <person name="Gryganskyi A."/>
            <person name="Culley D."/>
            <person name="Magnuson J.K."/>
            <person name="James T.Y."/>
            <person name="O'Malley M.A."/>
            <person name="Stajich J.E."/>
            <person name="Spatafora J.W."/>
            <person name="Visel A."/>
            <person name="Grigoriev I.V."/>
        </authorList>
    </citation>
    <scope>NUCLEOTIDE SEQUENCE [LARGE SCALE GENOMIC DNA]</scope>
    <source>
        <strain evidence="2 3">S4</strain>
    </source>
</reference>
<feature type="compositionally biased region" description="Acidic residues" evidence="1">
    <location>
        <begin position="472"/>
        <end position="485"/>
    </location>
</feature>
<dbReference type="Proteomes" id="UP000193944">
    <property type="component" value="Unassembled WGS sequence"/>
</dbReference>
<comment type="caution">
    <text evidence="2">The sequence shown here is derived from an EMBL/GenBank/DDBJ whole genome shotgun (WGS) entry which is preliminary data.</text>
</comment>
<reference evidence="2 3" key="1">
    <citation type="submission" date="2016-08" db="EMBL/GenBank/DDBJ databases">
        <title>A Parts List for Fungal Cellulosomes Revealed by Comparative Genomics.</title>
        <authorList>
            <consortium name="DOE Joint Genome Institute"/>
            <person name="Haitjema C.H."/>
            <person name="Gilmore S.P."/>
            <person name="Henske J.K."/>
            <person name="Solomon K.V."/>
            <person name="De Groot R."/>
            <person name="Kuo A."/>
            <person name="Mondo S.J."/>
            <person name="Salamov A.A."/>
            <person name="Labutti K."/>
            <person name="Zhao Z."/>
            <person name="Chiniquy J."/>
            <person name="Barry K."/>
            <person name="Brewer H.M."/>
            <person name="Purvine S.O."/>
            <person name="Wright A.T."/>
            <person name="Boxma B."/>
            <person name="Van Alen T."/>
            <person name="Hackstein J.H."/>
            <person name="Baker S.E."/>
            <person name="Grigoriev I.V."/>
            <person name="O'Malley M.A."/>
        </authorList>
    </citation>
    <scope>NUCLEOTIDE SEQUENCE [LARGE SCALE GENOMIC DNA]</scope>
    <source>
        <strain evidence="2 3">S4</strain>
    </source>
</reference>
<accession>A0A1Y1W2G2</accession>